<feature type="chain" id="PRO_5021462369" evidence="2">
    <location>
        <begin position="29"/>
        <end position="167"/>
    </location>
</feature>
<evidence type="ECO:0000313" key="3">
    <source>
        <dbReference type="EMBL" id="TNN78731.1"/>
    </source>
</evidence>
<evidence type="ECO:0000256" key="1">
    <source>
        <dbReference type="SAM" id="Phobius"/>
    </source>
</evidence>
<accession>A0A4Z2ILR3</accession>
<dbReference type="AlphaFoldDB" id="A0A4Z2ILR3"/>
<feature type="signal peptide" evidence="2">
    <location>
        <begin position="1"/>
        <end position="28"/>
    </location>
</feature>
<name>A0A4Z2ILR3_9TELE</name>
<feature type="transmembrane region" description="Helical" evidence="1">
    <location>
        <begin position="110"/>
        <end position="130"/>
    </location>
</feature>
<keyword evidence="2" id="KW-0732">Signal</keyword>
<keyword evidence="1" id="KW-0472">Membrane</keyword>
<feature type="transmembrane region" description="Helical" evidence="1">
    <location>
        <begin position="57"/>
        <end position="77"/>
    </location>
</feature>
<organism evidence="3 4">
    <name type="scientific">Liparis tanakae</name>
    <name type="common">Tanaka's snailfish</name>
    <dbReference type="NCBI Taxonomy" id="230148"/>
    <lineage>
        <taxon>Eukaryota</taxon>
        <taxon>Metazoa</taxon>
        <taxon>Chordata</taxon>
        <taxon>Craniata</taxon>
        <taxon>Vertebrata</taxon>
        <taxon>Euteleostomi</taxon>
        <taxon>Actinopterygii</taxon>
        <taxon>Neopterygii</taxon>
        <taxon>Teleostei</taxon>
        <taxon>Neoteleostei</taxon>
        <taxon>Acanthomorphata</taxon>
        <taxon>Eupercaria</taxon>
        <taxon>Perciformes</taxon>
        <taxon>Cottioidei</taxon>
        <taxon>Cottales</taxon>
        <taxon>Liparidae</taxon>
        <taxon>Liparis</taxon>
    </lineage>
</organism>
<evidence type="ECO:0000256" key="2">
    <source>
        <dbReference type="SAM" id="SignalP"/>
    </source>
</evidence>
<dbReference type="EMBL" id="SRLO01000070">
    <property type="protein sequence ID" value="TNN78731.1"/>
    <property type="molecule type" value="Genomic_DNA"/>
</dbReference>
<feature type="transmembrane region" description="Helical" evidence="1">
    <location>
        <begin position="84"/>
        <end position="104"/>
    </location>
</feature>
<keyword evidence="1" id="KW-0812">Transmembrane</keyword>
<keyword evidence="1" id="KW-1133">Transmembrane helix</keyword>
<reference evidence="3 4" key="1">
    <citation type="submission" date="2019-03" db="EMBL/GenBank/DDBJ databases">
        <title>First draft genome of Liparis tanakae, snailfish: a comprehensive survey of snailfish specific genes.</title>
        <authorList>
            <person name="Kim W."/>
            <person name="Song I."/>
            <person name="Jeong J.-H."/>
            <person name="Kim D."/>
            <person name="Kim S."/>
            <person name="Ryu S."/>
            <person name="Song J.Y."/>
            <person name="Lee S.K."/>
        </authorList>
    </citation>
    <scope>NUCLEOTIDE SEQUENCE [LARGE SCALE GENOMIC DNA]</scope>
    <source>
        <tissue evidence="3">Muscle</tissue>
    </source>
</reference>
<evidence type="ECO:0000313" key="4">
    <source>
        <dbReference type="Proteomes" id="UP000314294"/>
    </source>
</evidence>
<sequence length="167" mass="18265">MGGGLRDMRLLLTIVLILLFLWLRKAQTSVDVLHGNPCEAVSSSRAAAWLLLTPLSLYSWLASTLLRLVLAVPALVLSSLHHSLLLLLLVGPWCVASVCASLWLTCLRVAVYLLHLALVVGVVAGILILAQRKMADGDSASERVLYRERWRPQTRLGMFGSGDVQRG</sequence>
<comment type="caution">
    <text evidence="3">The sequence shown here is derived from an EMBL/GenBank/DDBJ whole genome shotgun (WGS) entry which is preliminary data.</text>
</comment>
<dbReference type="Proteomes" id="UP000314294">
    <property type="component" value="Unassembled WGS sequence"/>
</dbReference>
<protein>
    <submittedName>
        <fullName evidence="3">Uncharacterized protein</fullName>
    </submittedName>
</protein>
<keyword evidence="4" id="KW-1185">Reference proteome</keyword>
<proteinExistence type="predicted"/>
<gene>
    <name evidence="3" type="ORF">EYF80_010901</name>
</gene>